<dbReference type="Gene3D" id="1.25.40.90">
    <property type="match status" value="1"/>
</dbReference>
<evidence type="ECO:0000313" key="4">
    <source>
        <dbReference type="Proteomes" id="UP000267606"/>
    </source>
</evidence>
<gene>
    <name evidence="3" type="ORF">OFLC_LOCUS1956</name>
</gene>
<dbReference type="FunFam" id="1.25.40.90:FF:000017">
    <property type="entry name" value="Phosphatidylinositol-binding clathrin assembly protein LAP"/>
    <property type="match status" value="1"/>
</dbReference>
<dbReference type="GO" id="GO:0030136">
    <property type="term" value="C:clathrin-coated vesicle"/>
    <property type="evidence" value="ECO:0007669"/>
    <property type="project" value="InterPro"/>
</dbReference>
<keyword evidence="4" id="KW-1185">Reference proteome</keyword>
<dbReference type="InterPro" id="IPR045192">
    <property type="entry name" value="AP180-like"/>
</dbReference>
<dbReference type="SUPFAM" id="SSF89009">
    <property type="entry name" value="GAT-like domain"/>
    <property type="match status" value="1"/>
</dbReference>
<feature type="domain" description="ENTH" evidence="2">
    <location>
        <begin position="29"/>
        <end position="183"/>
    </location>
</feature>
<comment type="similarity">
    <text evidence="1">Belongs to the PICALM/SNAP91 family.</text>
</comment>
<dbReference type="GO" id="GO:0048268">
    <property type="term" value="P:clathrin coat assembly"/>
    <property type="evidence" value="ECO:0007669"/>
    <property type="project" value="InterPro"/>
</dbReference>
<dbReference type="WBParaSite" id="OFLC_0000195501-mRNA-1">
    <property type="protein sequence ID" value="OFLC_0000195501-mRNA-1"/>
    <property type="gene ID" value="OFLC_0000195501"/>
</dbReference>
<dbReference type="GO" id="GO:0072583">
    <property type="term" value="P:clathrin-dependent endocytosis"/>
    <property type="evidence" value="ECO:0007669"/>
    <property type="project" value="InterPro"/>
</dbReference>
<evidence type="ECO:0000313" key="3">
    <source>
        <dbReference type="EMBL" id="VDO31372.1"/>
    </source>
</evidence>
<dbReference type="GO" id="GO:0016185">
    <property type="term" value="P:synaptic vesicle budding from presynaptic endocytic zone membrane"/>
    <property type="evidence" value="ECO:0007669"/>
    <property type="project" value="TreeGrafter"/>
</dbReference>
<proteinExistence type="inferred from homology"/>
<name>A0A183H396_9BILA</name>
<dbReference type="InterPro" id="IPR013809">
    <property type="entry name" value="ENTH"/>
</dbReference>
<dbReference type="AlphaFoldDB" id="A0A183H396"/>
<dbReference type="SMART" id="SM00273">
    <property type="entry name" value="ENTH"/>
    <property type="match status" value="1"/>
</dbReference>
<accession>A0A183H396</accession>
<organism evidence="5">
    <name type="scientific">Onchocerca flexuosa</name>
    <dbReference type="NCBI Taxonomy" id="387005"/>
    <lineage>
        <taxon>Eukaryota</taxon>
        <taxon>Metazoa</taxon>
        <taxon>Ecdysozoa</taxon>
        <taxon>Nematoda</taxon>
        <taxon>Chromadorea</taxon>
        <taxon>Rhabditida</taxon>
        <taxon>Spirurina</taxon>
        <taxon>Spiruromorpha</taxon>
        <taxon>Filarioidea</taxon>
        <taxon>Onchocercidae</taxon>
        <taxon>Onchocerca</taxon>
    </lineage>
</organism>
<dbReference type="GO" id="GO:0008021">
    <property type="term" value="C:synaptic vesicle"/>
    <property type="evidence" value="ECO:0007669"/>
    <property type="project" value="TreeGrafter"/>
</dbReference>
<dbReference type="GO" id="GO:0098894">
    <property type="term" value="C:extrinsic component of presynaptic endocytic zone membrane"/>
    <property type="evidence" value="ECO:0007669"/>
    <property type="project" value="TreeGrafter"/>
</dbReference>
<dbReference type="PROSITE" id="PS50942">
    <property type="entry name" value="ENTH"/>
    <property type="match status" value="1"/>
</dbReference>
<dbReference type="GO" id="GO:0005545">
    <property type="term" value="F:1-phosphatidylinositol binding"/>
    <property type="evidence" value="ECO:0007669"/>
    <property type="project" value="InterPro"/>
</dbReference>
<protein>
    <submittedName>
        <fullName evidence="5">ENTH domain-containing protein</fullName>
    </submittedName>
</protein>
<dbReference type="Proteomes" id="UP000267606">
    <property type="component" value="Unassembled WGS sequence"/>
</dbReference>
<evidence type="ECO:0000313" key="5">
    <source>
        <dbReference type="WBParaSite" id="OFLC_0000195501-mRNA-1"/>
    </source>
</evidence>
<dbReference type="GO" id="GO:0032050">
    <property type="term" value="F:clathrin heavy chain binding"/>
    <property type="evidence" value="ECO:0007669"/>
    <property type="project" value="TreeGrafter"/>
</dbReference>
<dbReference type="SUPFAM" id="SSF48464">
    <property type="entry name" value="ENTH/VHS domain"/>
    <property type="match status" value="1"/>
</dbReference>
<dbReference type="Gene3D" id="1.20.58.150">
    <property type="entry name" value="ANTH domain"/>
    <property type="match status" value="1"/>
</dbReference>
<evidence type="ECO:0000259" key="2">
    <source>
        <dbReference type="PROSITE" id="PS50942"/>
    </source>
</evidence>
<sequence>MQTIEKALHQPMPFTTGGQTITDRLTAAKHSLAGSQLGKTICKATTEELMAPKRKHLDYLLHCTQEPNVSIPSMANLLIERTQNPNWTVVYKALITIHNIMCYGNERFSQYLASCNTTFNLGSFLDKNSAQGHSPMDYTRSSTKHWASLDSVLVGYDMSQHVRRYGKYISEKIYTYRLCAFDFCKVKRGREDGLLRTMNADKLLKTLPILQNQIDALLEFQVSFFFFSRCFLLIRLFPDINSIFSRAEFILHCPHNAI</sequence>
<dbReference type="GO" id="GO:0000149">
    <property type="term" value="F:SNARE binding"/>
    <property type="evidence" value="ECO:0007669"/>
    <property type="project" value="TreeGrafter"/>
</dbReference>
<dbReference type="InterPro" id="IPR011417">
    <property type="entry name" value="ANTH_dom"/>
</dbReference>
<reference evidence="3 4" key="2">
    <citation type="submission" date="2018-11" db="EMBL/GenBank/DDBJ databases">
        <authorList>
            <consortium name="Pathogen Informatics"/>
        </authorList>
    </citation>
    <scope>NUCLEOTIDE SEQUENCE [LARGE SCALE GENOMIC DNA]</scope>
</reference>
<dbReference type="GO" id="GO:0005546">
    <property type="term" value="F:phosphatidylinositol-4,5-bisphosphate binding"/>
    <property type="evidence" value="ECO:0007669"/>
    <property type="project" value="TreeGrafter"/>
</dbReference>
<dbReference type="EMBL" id="UZAJ01001042">
    <property type="protein sequence ID" value="VDO31372.1"/>
    <property type="molecule type" value="Genomic_DNA"/>
</dbReference>
<dbReference type="PANTHER" id="PTHR22951:SF5">
    <property type="entry name" value="PHOSPHATIDYLINOSITOL-BINDING CLATHRIN ASSEMBLY PROTEIN LAP"/>
    <property type="match status" value="1"/>
</dbReference>
<reference evidence="5" key="1">
    <citation type="submission" date="2016-06" db="UniProtKB">
        <authorList>
            <consortium name="WormBaseParasite"/>
        </authorList>
    </citation>
    <scope>IDENTIFICATION</scope>
</reference>
<evidence type="ECO:0000256" key="1">
    <source>
        <dbReference type="ARBA" id="ARBA00008011"/>
    </source>
</evidence>
<dbReference type="InterPro" id="IPR008942">
    <property type="entry name" value="ENTH_VHS"/>
</dbReference>
<dbReference type="GO" id="GO:0005905">
    <property type="term" value="C:clathrin-coated pit"/>
    <property type="evidence" value="ECO:0007669"/>
    <property type="project" value="TreeGrafter"/>
</dbReference>
<dbReference type="InterPro" id="IPR014712">
    <property type="entry name" value="ANTH_dom_sf"/>
</dbReference>
<dbReference type="Pfam" id="PF07651">
    <property type="entry name" value="ANTH"/>
    <property type="match status" value="1"/>
</dbReference>
<dbReference type="PANTHER" id="PTHR22951">
    <property type="entry name" value="CLATHRIN ASSEMBLY PROTEIN"/>
    <property type="match status" value="1"/>
</dbReference>
<dbReference type="STRING" id="387005.A0A183H396"/>